<feature type="transmembrane region" description="Helical" evidence="6">
    <location>
        <begin position="106"/>
        <end position="124"/>
    </location>
</feature>
<sequence length="370" mass="41939">MMNVYVAQRILDIYLFKELLAPFIFGLCLFTFLGLCLGALFELVREIISGLSLYIAWQIFVFKIPFFIALALPMASLFSGLVAYNRLAKNNEFLALRSSGISLHRWLRASFFFGILVGTIYLLINEIIIPISNYSISTLYHKTLISNQSTSSISYTFHDKSKGVAKLSQFLYAKYFDGNFINDLILIEFSSKQPKSILIAESASLHFSTNTWICYNGQIHMMNNKTPYIHAIKFKTQRIENINFISLLTNIQYSPNWMNINTSKAYKKIFLLSNDLFEIRKLNIRIYQKYAAPIACLLLSLIGSILGSSAQNQNFSQGFGESLVIIFFYYISSFISEAIGLVGIAPPWLAGWLPNLGCIGIVILILAKEE</sequence>
<keyword evidence="3 6" id="KW-0812">Transmembrane</keyword>
<proteinExistence type="predicted"/>
<accession>A0A9Y1I249</accession>
<feature type="transmembrane region" description="Helical" evidence="6">
    <location>
        <begin position="348"/>
        <end position="367"/>
    </location>
</feature>
<dbReference type="GO" id="GO:0043190">
    <property type="term" value="C:ATP-binding cassette (ABC) transporter complex"/>
    <property type="evidence" value="ECO:0007669"/>
    <property type="project" value="TreeGrafter"/>
</dbReference>
<dbReference type="AlphaFoldDB" id="A0A9Y1I249"/>
<comment type="subcellular location">
    <subcellularLocation>
        <location evidence="1">Cell membrane</location>
        <topology evidence="1">Multi-pass membrane protein</topology>
    </subcellularLocation>
</comment>
<dbReference type="EMBL" id="OP616811">
    <property type="protein sequence ID" value="WDA98870.1"/>
    <property type="molecule type" value="Genomic_DNA"/>
</dbReference>
<feature type="transmembrane region" description="Helical" evidence="6">
    <location>
        <begin position="64"/>
        <end position="85"/>
    </location>
</feature>
<geneLocation type="plastid" evidence="7"/>
<keyword evidence="7" id="KW-0934">Plastid</keyword>
<evidence type="ECO:0000256" key="1">
    <source>
        <dbReference type="ARBA" id="ARBA00004651"/>
    </source>
</evidence>
<dbReference type="InterPro" id="IPR005495">
    <property type="entry name" value="LptG/LptF_permease"/>
</dbReference>
<feature type="transmembrane region" description="Helical" evidence="6">
    <location>
        <begin position="20"/>
        <end position="44"/>
    </location>
</feature>
<dbReference type="GO" id="GO:0015920">
    <property type="term" value="P:lipopolysaccharide transport"/>
    <property type="evidence" value="ECO:0007669"/>
    <property type="project" value="TreeGrafter"/>
</dbReference>
<keyword evidence="5 6" id="KW-0472">Membrane</keyword>
<feature type="transmembrane region" description="Helical" evidence="6">
    <location>
        <begin position="290"/>
        <end position="310"/>
    </location>
</feature>
<dbReference type="PANTHER" id="PTHR33529:SF6">
    <property type="entry name" value="YJGP_YJGQ FAMILY PERMEASE"/>
    <property type="match status" value="1"/>
</dbReference>
<dbReference type="Pfam" id="PF03739">
    <property type="entry name" value="LptF_LptG"/>
    <property type="match status" value="1"/>
</dbReference>
<dbReference type="PANTHER" id="PTHR33529">
    <property type="entry name" value="SLR0882 PROTEIN-RELATED"/>
    <property type="match status" value="1"/>
</dbReference>
<evidence type="ECO:0000256" key="4">
    <source>
        <dbReference type="ARBA" id="ARBA00022989"/>
    </source>
</evidence>
<protein>
    <recommendedName>
        <fullName evidence="8">Permease</fullName>
    </recommendedName>
</protein>
<keyword evidence="4 6" id="KW-1133">Transmembrane helix</keyword>
<reference evidence="7" key="1">
    <citation type="journal article" date="2023" name="J. Phycol.">
        <title>Revised classification of the Cyanidiophyceae based on plastid genome data with descriptions of the Cavernulicolales ord. nov. and Galdieriales ord. nov. (Rhodophyta).</title>
        <authorList>
            <person name="Park S.I."/>
            <person name="Cho C.H."/>
            <person name="Ciniglia C."/>
            <person name="Huang T.Y."/>
            <person name="Liu S.L."/>
            <person name="Bustamante D.E."/>
            <person name="Calderon M.S."/>
            <person name="Mansilla A."/>
            <person name="McDermott T."/>
            <person name="Andersen R.A."/>
            <person name="Yoon H.S."/>
        </authorList>
    </citation>
    <scope>NUCLEOTIDE SEQUENCE</scope>
</reference>
<evidence type="ECO:0000313" key="7">
    <source>
        <dbReference type="EMBL" id="WDA98870.1"/>
    </source>
</evidence>
<keyword evidence="2" id="KW-1003">Cell membrane</keyword>
<evidence type="ECO:0000256" key="3">
    <source>
        <dbReference type="ARBA" id="ARBA00022692"/>
    </source>
</evidence>
<evidence type="ECO:0008006" key="8">
    <source>
        <dbReference type="Google" id="ProtNLM"/>
    </source>
</evidence>
<evidence type="ECO:0000256" key="5">
    <source>
        <dbReference type="ARBA" id="ARBA00023136"/>
    </source>
</evidence>
<feature type="transmembrane region" description="Helical" evidence="6">
    <location>
        <begin position="322"/>
        <end position="342"/>
    </location>
</feature>
<gene>
    <name evidence="7" type="primary">ycf84</name>
    <name evidence="7" type="ORF">SCTW_088</name>
</gene>
<evidence type="ECO:0000256" key="2">
    <source>
        <dbReference type="ARBA" id="ARBA00022475"/>
    </source>
</evidence>
<name>A0A9Y1I249_9RHOD</name>
<evidence type="ECO:0000256" key="6">
    <source>
        <dbReference type="SAM" id="Phobius"/>
    </source>
</evidence>
<organism evidence="7">
    <name type="scientific">Sciadococcus taiwanensis</name>
    <dbReference type="NCBI Taxonomy" id="3028030"/>
    <lineage>
        <taxon>Eukaryota</taxon>
        <taxon>Rhodophyta</taxon>
        <taxon>Bangiophyceae</taxon>
        <taxon>Cavernulicolales</taxon>
        <taxon>Cavernulicolaceae</taxon>
        <taxon>Sciadococcus</taxon>
    </lineage>
</organism>